<feature type="transmembrane region" description="Helical" evidence="5">
    <location>
        <begin position="46"/>
        <end position="64"/>
    </location>
</feature>
<protein>
    <recommendedName>
        <fullName evidence="6">Major facilitator superfamily (MFS) profile domain-containing protein</fullName>
    </recommendedName>
</protein>
<evidence type="ECO:0000256" key="4">
    <source>
        <dbReference type="ARBA" id="ARBA00023136"/>
    </source>
</evidence>
<evidence type="ECO:0000313" key="7">
    <source>
        <dbReference type="EMBL" id="AOY55640.1"/>
    </source>
</evidence>
<feature type="domain" description="Major facilitator superfamily (MFS) profile" evidence="6">
    <location>
        <begin position="6"/>
        <end position="387"/>
    </location>
</feature>
<evidence type="ECO:0000256" key="3">
    <source>
        <dbReference type="ARBA" id="ARBA00022989"/>
    </source>
</evidence>
<feature type="transmembrane region" description="Helical" evidence="5">
    <location>
        <begin position="101"/>
        <end position="121"/>
    </location>
</feature>
<evidence type="ECO:0000256" key="5">
    <source>
        <dbReference type="SAM" id="Phobius"/>
    </source>
</evidence>
<organism evidence="7 8">
    <name type="scientific">Candidatus Rhodoluna planktonica</name>
    <dbReference type="NCBI Taxonomy" id="535712"/>
    <lineage>
        <taxon>Bacteria</taxon>
        <taxon>Bacillati</taxon>
        <taxon>Actinomycetota</taxon>
        <taxon>Actinomycetes</taxon>
        <taxon>Micrococcales</taxon>
        <taxon>Microbacteriaceae</taxon>
        <taxon>Luna cluster</taxon>
        <taxon>Luna-1 subcluster</taxon>
        <taxon>Rhodoluna</taxon>
    </lineage>
</organism>
<accession>A0A1D9DXX4</accession>
<dbReference type="OrthoDB" id="9809599at2"/>
<evidence type="ECO:0000256" key="1">
    <source>
        <dbReference type="ARBA" id="ARBA00004651"/>
    </source>
</evidence>
<feature type="transmembrane region" description="Helical" evidence="5">
    <location>
        <begin position="281"/>
        <end position="299"/>
    </location>
</feature>
<evidence type="ECO:0000256" key="2">
    <source>
        <dbReference type="ARBA" id="ARBA00022692"/>
    </source>
</evidence>
<feature type="transmembrane region" description="Helical" evidence="5">
    <location>
        <begin position="167"/>
        <end position="187"/>
    </location>
</feature>
<dbReference type="KEGG" id="rpla:A4Z71_01110"/>
<dbReference type="InterPro" id="IPR011701">
    <property type="entry name" value="MFS"/>
</dbReference>
<feature type="transmembrane region" description="Helical" evidence="5">
    <location>
        <begin position="338"/>
        <end position="357"/>
    </location>
</feature>
<feature type="transmembrane region" description="Helical" evidence="5">
    <location>
        <begin position="217"/>
        <end position="239"/>
    </location>
</feature>
<dbReference type="InterPro" id="IPR020846">
    <property type="entry name" value="MFS_dom"/>
</dbReference>
<evidence type="ECO:0000259" key="6">
    <source>
        <dbReference type="PROSITE" id="PS50850"/>
    </source>
</evidence>
<reference evidence="7 8" key="1">
    <citation type="journal article" date="2016" name="Biochim. Biophys. Acta">
        <title>Photochemical characterization of actinorhodopsin and its functional existence in the natural host.</title>
        <authorList>
            <person name="Nakamura S."/>
            <person name="Kikukawa T."/>
            <person name="Tamogami J."/>
            <person name="Kamiya M."/>
            <person name="Aizawa T."/>
            <person name="Hahn M.W."/>
            <person name="Ihara K."/>
            <person name="Kamo N."/>
            <person name="Demura M."/>
        </authorList>
    </citation>
    <scope>NUCLEOTIDE SEQUENCE [LARGE SCALE GENOMIC DNA]</scope>
    <source>
        <strain evidence="7 8">MWH-Dar1</strain>
    </source>
</reference>
<feature type="transmembrane region" description="Helical" evidence="5">
    <location>
        <begin position="142"/>
        <end position="161"/>
    </location>
</feature>
<dbReference type="InterPro" id="IPR051788">
    <property type="entry name" value="MFS_Transporter"/>
</dbReference>
<proteinExistence type="predicted"/>
<name>A0A1D9DXX4_9MICO</name>
<dbReference type="PANTHER" id="PTHR23514">
    <property type="entry name" value="BYPASS OF STOP CODON PROTEIN 6"/>
    <property type="match status" value="1"/>
</dbReference>
<keyword evidence="8" id="KW-1185">Reference proteome</keyword>
<dbReference type="AlphaFoldDB" id="A0A1D9DXX4"/>
<feature type="transmembrane region" description="Helical" evidence="5">
    <location>
        <begin position="76"/>
        <end position="95"/>
    </location>
</feature>
<comment type="subcellular location">
    <subcellularLocation>
        <location evidence="1">Cell membrane</location>
        <topology evidence="1">Multi-pass membrane protein</topology>
    </subcellularLocation>
</comment>
<dbReference type="InterPro" id="IPR036259">
    <property type="entry name" value="MFS_trans_sf"/>
</dbReference>
<sequence length="397" mass="42129">MSRQTRIGVWFAATFLLFFTRAFLFSTWLSRAPEAQESLGLNDAEMGWLAMVYPAGSLVGIFFANGWTNRFGSRMVALFGYGSAGLGLGVLGFALESGNTWLAAICLFVMGFPMGIGDYIANYEGNMVDKATTRSLFPALHGGFGVGMLLAAGISSAVIAQGVLLQWHYLVIALLFLVAASWASLALPKHPRVTQDPLAAKQNRAQLVAVWKEKRSLLLAVIGFSFIMAEVSAGTWVPIALTRTGFTAADAAATFGLFWVIVAIGRLVGGFIVEAIGRFRTVLLSALITASGITVFMLVDVVSLPILGLVLWGLGMAIGFPMTVAAMGDDPAMASARINMIITVVYISSVSVGPAMGAVGEAFGIYVAFAIPLIMMVLTAILSPITKPLPNVPKDDR</sequence>
<feature type="transmembrane region" description="Helical" evidence="5">
    <location>
        <begin position="363"/>
        <end position="385"/>
    </location>
</feature>
<keyword evidence="2 5" id="KW-0812">Transmembrane</keyword>
<dbReference type="GO" id="GO:0005886">
    <property type="term" value="C:plasma membrane"/>
    <property type="evidence" value="ECO:0007669"/>
    <property type="project" value="UniProtKB-SubCell"/>
</dbReference>
<feature type="transmembrane region" description="Helical" evidence="5">
    <location>
        <begin position="251"/>
        <end position="269"/>
    </location>
</feature>
<dbReference type="Gene3D" id="1.20.1250.20">
    <property type="entry name" value="MFS general substrate transporter like domains"/>
    <property type="match status" value="2"/>
</dbReference>
<dbReference type="STRING" id="535712.A4Z71_01110"/>
<dbReference type="RefSeq" id="WP_070954153.1">
    <property type="nucleotide sequence ID" value="NZ_CP015208.1"/>
</dbReference>
<dbReference type="SUPFAM" id="SSF103473">
    <property type="entry name" value="MFS general substrate transporter"/>
    <property type="match status" value="1"/>
</dbReference>
<feature type="transmembrane region" description="Helical" evidence="5">
    <location>
        <begin position="305"/>
        <end position="326"/>
    </location>
</feature>
<dbReference type="GO" id="GO:0022857">
    <property type="term" value="F:transmembrane transporter activity"/>
    <property type="evidence" value="ECO:0007669"/>
    <property type="project" value="InterPro"/>
</dbReference>
<dbReference type="Proteomes" id="UP000243784">
    <property type="component" value="Chromosome"/>
</dbReference>
<dbReference type="Pfam" id="PF07690">
    <property type="entry name" value="MFS_1"/>
    <property type="match status" value="1"/>
</dbReference>
<gene>
    <name evidence="7" type="ORF">A4Z71_01110</name>
</gene>
<dbReference type="PANTHER" id="PTHR23514:SF13">
    <property type="entry name" value="INNER MEMBRANE PROTEIN YBJJ"/>
    <property type="match status" value="1"/>
</dbReference>
<evidence type="ECO:0000313" key="8">
    <source>
        <dbReference type="Proteomes" id="UP000243784"/>
    </source>
</evidence>
<dbReference type="EMBL" id="CP015208">
    <property type="protein sequence ID" value="AOY55640.1"/>
    <property type="molecule type" value="Genomic_DNA"/>
</dbReference>
<dbReference type="PROSITE" id="PS50850">
    <property type="entry name" value="MFS"/>
    <property type="match status" value="1"/>
</dbReference>
<keyword evidence="3 5" id="KW-1133">Transmembrane helix</keyword>
<keyword evidence="4 5" id="KW-0472">Membrane</keyword>